<gene>
    <name evidence="1" type="ORF">OLEA9_A074236</name>
</gene>
<evidence type="ECO:0000313" key="1">
    <source>
        <dbReference type="EMBL" id="CAA3006736.1"/>
    </source>
</evidence>
<sequence>MQGEIRTDMLDIKAHMQCMSDSVTTLMSSSMEEIKQKFRENSGPETVVGFGPTCEVSTPTVTASYLSVITNRLIYTSHQMHFCSDFQAAKVEKRVYSKGKAKVDSACAVEFPCSIEPPSFDLGLGFTQPNQFVAKTSKEVEVQEESVISNVLKDTECIEQEHSPEAAPSSGLPVKRAPKPAKALQFPYVVDEMKQMKKFNDKDDAIRPPFSIAYGRVLLLHTSSGKKCRDLKFVATTTDSLFQANLKYMYPRFKDDANVLVTDDILIGNITGARIPLSTPWAILTMSIPIVTVTAPWSQVTGYLQFLELSQVTSF</sequence>
<accession>A0A8S0TPE1</accession>
<proteinExistence type="predicted"/>
<dbReference type="AlphaFoldDB" id="A0A8S0TPE1"/>
<name>A0A8S0TPE1_OLEEU</name>
<dbReference type="Proteomes" id="UP000594638">
    <property type="component" value="Unassembled WGS sequence"/>
</dbReference>
<protein>
    <submittedName>
        <fullName evidence="1">Uncharacterized protein</fullName>
    </submittedName>
</protein>
<dbReference type="OrthoDB" id="444540at2759"/>
<organism evidence="1 2">
    <name type="scientific">Olea europaea subsp. europaea</name>
    <dbReference type="NCBI Taxonomy" id="158383"/>
    <lineage>
        <taxon>Eukaryota</taxon>
        <taxon>Viridiplantae</taxon>
        <taxon>Streptophyta</taxon>
        <taxon>Embryophyta</taxon>
        <taxon>Tracheophyta</taxon>
        <taxon>Spermatophyta</taxon>
        <taxon>Magnoliopsida</taxon>
        <taxon>eudicotyledons</taxon>
        <taxon>Gunneridae</taxon>
        <taxon>Pentapetalae</taxon>
        <taxon>asterids</taxon>
        <taxon>lamiids</taxon>
        <taxon>Lamiales</taxon>
        <taxon>Oleaceae</taxon>
        <taxon>Oleeae</taxon>
        <taxon>Olea</taxon>
    </lineage>
</organism>
<dbReference type="Gramene" id="OE9A074236T1">
    <property type="protein sequence ID" value="OE9A074236C1"/>
    <property type="gene ID" value="OE9A074236"/>
</dbReference>
<keyword evidence="2" id="KW-1185">Reference proteome</keyword>
<comment type="caution">
    <text evidence="1">The sequence shown here is derived from an EMBL/GenBank/DDBJ whole genome shotgun (WGS) entry which is preliminary data.</text>
</comment>
<evidence type="ECO:0000313" key="2">
    <source>
        <dbReference type="Proteomes" id="UP000594638"/>
    </source>
</evidence>
<dbReference type="EMBL" id="CACTIH010007264">
    <property type="protein sequence ID" value="CAA3006736.1"/>
    <property type="molecule type" value="Genomic_DNA"/>
</dbReference>
<reference evidence="1 2" key="1">
    <citation type="submission" date="2019-12" db="EMBL/GenBank/DDBJ databases">
        <authorList>
            <person name="Alioto T."/>
            <person name="Alioto T."/>
            <person name="Gomez Garrido J."/>
        </authorList>
    </citation>
    <scope>NUCLEOTIDE SEQUENCE [LARGE SCALE GENOMIC DNA]</scope>
</reference>